<organism evidence="3 4">
    <name type="scientific">candidate division WWE3 bacterium CG_4_10_14_0_2_um_filter_42_7</name>
    <dbReference type="NCBI Taxonomy" id="1975073"/>
    <lineage>
        <taxon>Bacteria</taxon>
        <taxon>Katanobacteria</taxon>
    </lineage>
</organism>
<dbReference type="GO" id="GO:0004040">
    <property type="term" value="F:amidase activity"/>
    <property type="evidence" value="ECO:0007669"/>
    <property type="project" value="InterPro"/>
</dbReference>
<dbReference type="EMBL" id="PFNK01000015">
    <property type="protein sequence ID" value="PIZ43984.1"/>
    <property type="molecule type" value="Genomic_DNA"/>
</dbReference>
<dbReference type="InterPro" id="IPR023346">
    <property type="entry name" value="Lysozyme-like_dom_sf"/>
</dbReference>
<protein>
    <recommendedName>
        <fullName evidence="2">Mannosyl-glycoprotein endo-beta-N-acetylglucosamidase-like domain-containing protein</fullName>
    </recommendedName>
</protein>
<dbReference type="InterPro" id="IPR002901">
    <property type="entry name" value="MGlyc_endo_b_GlcNAc-like_dom"/>
</dbReference>
<dbReference type="Pfam" id="PF01832">
    <property type="entry name" value="Glucosaminidase"/>
    <property type="match status" value="1"/>
</dbReference>
<comment type="caution">
    <text evidence="3">The sequence shown here is derived from an EMBL/GenBank/DDBJ whole genome shotgun (WGS) entry which is preliminary data.</text>
</comment>
<proteinExistence type="predicted"/>
<gene>
    <name evidence="3" type="ORF">COY33_00455</name>
</gene>
<keyword evidence="1" id="KW-0812">Transmembrane</keyword>
<feature type="transmembrane region" description="Helical" evidence="1">
    <location>
        <begin position="12"/>
        <end position="34"/>
    </location>
</feature>
<keyword evidence="1" id="KW-0472">Membrane</keyword>
<evidence type="ECO:0000313" key="4">
    <source>
        <dbReference type="Proteomes" id="UP000229915"/>
    </source>
</evidence>
<keyword evidence="1" id="KW-1133">Transmembrane helix</keyword>
<dbReference type="SUPFAM" id="SSF53955">
    <property type="entry name" value="Lysozyme-like"/>
    <property type="match status" value="1"/>
</dbReference>
<name>A0A2M7TED1_UNCKA</name>
<reference evidence="4" key="1">
    <citation type="submission" date="2017-09" db="EMBL/GenBank/DDBJ databases">
        <title>Depth-based differentiation of microbial function through sediment-hosted aquifers and enrichment of novel symbionts in the deep terrestrial subsurface.</title>
        <authorList>
            <person name="Probst A.J."/>
            <person name="Ladd B."/>
            <person name="Jarett J.K."/>
            <person name="Geller-Mcgrath D.E."/>
            <person name="Sieber C.M.K."/>
            <person name="Emerson J.B."/>
            <person name="Anantharaman K."/>
            <person name="Thomas B.C."/>
            <person name="Malmstrom R."/>
            <person name="Stieglmeier M."/>
            <person name="Klingl A."/>
            <person name="Woyke T."/>
            <person name="Ryan C.M."/>
            <person name="Banfield J.F."/>
        </authorList>
    </citation>
    <scope>NUCLEOTIDE SEQUENCE [LARGE SCALE GENOMIC DNA]</scope>
</reference>
<evidence type="ECO:0000259" key="2">
    <source>
        <dbReference type="Pfam" id="PF01832"/>
    </source>
</evidence>
<dbReference type="Gene3D" id="1.10.530.10">
    <property type="match status" value="1"/>
</dbReference>
<dbReference type="Proteomes" id="UP000229915">
    <property type="component" value="Unassembled WGS sequence"/>
</dbReference>
<feature type="domain" description="Mannosyl-glycoprotein endo-beta-N-acetylglucosamidase-like" evidence="2">
    <location>
        <begin position="94"/>
        <end position="194"/>
    </location>
</feature>
<sequence length="200" mass="22383">MKPAKSNIIYVIIPLICFFLSSFAIIGSSFYLILSKEGQLIRKTIVKQYTAFSSSPPVFGTATQKSQSEDARASVISAYFQSQNAPLADYGTFFVAIADKYGLDWTLLPAIAMQESNGGKKVPGDSHNPFGWAIYTNSDRKFESWEESIEAVAKGIKEDYVSRGLVTTEQIMRRYNPTSYNHDGSWAKGVSYFIDIFKNY</sequence>
<accession>A0A2M7TED1</accession>
<dbReference type="AlphaFoldDB" id="A0A2M7TED1"/>
<evidence type="ECO:0000256" key="1">
    <source>
        <dbReference type="SAM" id="Phobius"/>
    </source>
</evidence>
<evidence type="ECO:0000313" key="3">
    <source>
        <dbReference type="EMBL" id="PIZ43984.1"/>
    </source>
</evidence>